<proteinExistence type="predicted"/>
<dbReference type="PaxDb" id="411902-CLOBOL_02468"/>
<gene>
    <name evidence="1" type="ORF">CLOBOL_02468</name>
</gene>
<reference evidence="1 2" key="1">
    <citation type="submission" date="2007-08" db="EMBL/GenBank/DDBJ databases">
        <authorList>
            <person name="Fulton L."/>
            <person name="Clifton S."/>
            <person name="Fulton B."/>
            <person name="Xu J."/>
            <person name="Minx P."/>
            <person name="Pepin K.H."/>
            <person name="Johnson M."/>
            <person name="Thiruvilangam P."/>
            <person name="Bhonagiri V."/>
            <person name="Nash W.E."/>
            <person name="Mardis E.R."/>
            <person name="Wilson R.K."/>
        </authorList>
    </citation>
    <scope>NUCLEOTIDE SEQUENCE [LARGE SCALE GENOMIC DNA]</scope>
    <source>
        <strain evidence="2">ATCC BAA-613 / DSM 15670 / CCUG 46953 / JCM 12243 / WAL 16351</strain>
    </source>
</reference>
<dbReference type="Proteomes" id="UP000005396">
    <property type="component" value="Unassembled WGS sequence"/>
</dbReference>
<dbReference type="HOGENOM" id="CLU_3355385_0_0_9"/>
<dbReference type="AlphaFoldDB" id="A8RPH1"/>
<evidence type="ECO:0000313" key="1">
    <source>
        <dbReference type="EMBL" id="EDP17396.1"/>
    </source>
</evidence>
<accession>A8RPH1</accession>
<evidence type="ECO:0000313" key="2">
    <source>
        <dbReference type="Proteomes" id="UP000005396"/>
    </source>
</evidence>
<organism evidence="1 2">
    <name type="scientific">Enterocloster bolteae (strain ATCC BAA-613 / DSM 15670 / CCUG 46953 / JCM 12243 / WAL 16351)</name>
    <name type="common">Clostridium bolteae</name>
    <dbReference type="NCBI Taxonomy" id="411902"/>
    <lineage>
        <taxon>Bacteria</taxon>
        <taxon>Bacillati</taxon>
        <taxon>Bacillota</taxon>
        <taxon>Clostridia</taxon>
        <taxon>Lachnospirales</taxon>
        <taxon>Lachnospiraceae</taxon>
        <taxon>Enterocloster</taxon>
    </lineage>
</organism>
<dbReference type="EMBL" id="ABCC02000023">
    <property type="protein sequence ID" value="EDP17396.1"/>
    <property type="molecule type" value="Genomic_DNA"/>
</dbReference>
<reference evidence="1 2" key="2">
    <citation type="submission" date="2007-09" db="EMBL/GenBank/DDBJ databases">
        <title>Draft genome sequence of Clostridium bolteae (ATCC BAA-613).</title>
        <authorList>
            <person name="Sudarsanam P."/>
            <person name="Ley R."/>
            <person name="Guruge J."/>
            <person name="Turnbaugh P.J."/>
            <person name="Mahowald M."/>
            <person name="Liep D."/>
            <person name="Gordon J."/>
        </authorList>
    </citation>
    <scope>NUCLEOTIDE SEQUENCE [LARGE SCALE GENOMIC DNA]</scope>
    <source>
        <strain evidence="2">ATCC BAA-613 / DSM 15670 / CCUG 46953 / JCM 12243 / WAL 16351</strain>
    </source>
</reference>
<sequence>MTEFFCVYIMIWRAETRNVFVRKKLIYSNRRQYHRR</sequence>
<protein>
    <submittedName>
        <fullName evidence="1">Uncharacterized protein</fullName>
    </submittedName>
</protein>
<comment type="caution">
    <text evidence="1">The sequence shown here is derived from an EMBL/GenBank/DDBJ whole genome shotgun (WGS) entry which is preliminary data.</text>
</comment>
<name>A8RPH1_ENTBW</name>